<gene>
    <name evidence="1" type="ORF">S03H2_44651</name>
</gene>
<dbReference type="AlphaFoldDB" id="X1IFA1"/>
<dbReference type="EMBL" id="BARU01027934">
    <property type="protein sequence ID" value="GAH64789.1"/>
    <property type="molecule type" value="Genomic_DNA"/>
</dbReference>
<evidence type="ECO:0000313" key="1">
    <source>
        <dbReference type="EMBL" id="GAH64789.1"/>
    </source>
</evidence>
<accession>X1IFA1</accession>
<reference evidence="1" key="1">
    <citation type="journal article" date="2014" name="Front. Microbiol.">
        <title>High frequency of phylogenetically diverse reductive dehalogenase-homologous genes in deep subseafloor sedimentary metagenomes.</title>
        <authorList>
            <person name="Kawai M."/>
            <person name="Futagami T."/>
            <person name="Toyoda A."/>
            <person name="Takaki Y."/>
            <person name="Nishi S."/>
            <person name="Hori S."/>
            <person name="Arai W."/>
            <person name="Tsubouchi T."/>
            <person name="Morono Y."/>
            <person name="Uchiyama I."/>
            <person name="Ito T."/>
            <person name="Fujiyama A."/>
            <person name="Inagaki F."/>
            <person name="Takami H."/>
        </authorList>
    </citation>
    <scope>NUCLEOTIDE SEQUENCE</scope>
    <source>
        <strain evidence="1">Expedition CK06-06</strain>
    </source>
</reference>
<protein>
    <submittedName>
        <fullName evidence="1">Uncharacterized protein</fullName>
    </submittedName>
</protein>
<organism evidence="1">
    <name type="scientific">marine sediment metagenome</name>
    <dbReference type="NCBI Taxonomy" id="412755"/>
    <lineage>
        <taxon>unclassified sequences</taxon>
        <taxon>metagenomes</taxon>
        <taxon>ecological metagenomes</taxon>
    </lineage>
</organism>
<comment type="caution">
    <text evidence="1">The sequence shown here is derived from an EMBL/GenBank/DDBJ whole genome shotgun (WGS) entry which is preliminary data.</text>
</comment>
<sequence>GAIKCVEEIDKAVEAYMDSHAEQWHVERVPPIITREQFFKVNGLLMAEEGVGSWLSSYLENIFGRPAENLWPFVEAFDNLRSTIKGNNIDELAAAVNRLSNGRVKALAKELGMKLIENTLHIAAYEGRLGLTLVEWSEGGEDIIAKAEAVLQAKALKERRVDIFRTAILTLLAYPERVMTTWETYFTIR</sequence>
<name>X1IFA1_9ZZZZ</name>
<proteinExistence type="predicted"/>
<feature type="non-terminal residue" evidence="1">
    <location>
        <position position="1"/>
    </location>
</feature>